<organism evidence="2 3">
    <name type="scientific">Patella caerulea</name>
    <name type="common">Rayed Mediterranean limpet</name>
    <dbReference type="NCBI Taxonomy" id="87958"/>
    <lineage>
        <taxon>Eukaryota</taxon>
        <taxon>Metazoa</taxon>
        <taxon>Spiralia</taxon>
        <taxon>Lophotrochozoa</taxon>
        <taxon>Mollusca</taxon>
        <taxon>Gastropoda</taxon>
        <taxon>Patellogastropoda</taxon>
        <taxon>Patelloidea</taxon>
        <taxon>Patellidae</taxon>
        <taxon>Patella</taxon>
    </lineage>
</organism>
<dbReference type="Proteomes" id="UP001347796">
    <property type="component" value="Unassembled WGS sequence"/>
</dbReference>
<dbReference type="AlphaFoldDB" id="A0AAN8PAC3"/>
<feature type="compositionally biased region" description="Basic and acidic residues" evidence="1">
    <location>
        <begin position="19"/>
        <end position="31"/>
    </location>
</feature>
<feature type="compositionally biased region" description="Basic residues" evidence="1">
    <location>
        <begin position="50"/>
        <end position="63"/>
    </location>
</feature>
<accession>A0AAN8PAC3</accession>
<gene>
    <name evidence="2" type="ORF">SNE40_018130</name>
</gene>
<evidence type="ECO:0000313" key="2">
    <source>
        <dbReference type="EMBL" id="KAK6171689.1"/>
    </source>
</evidence>
<proteinExistence type="predicted"/>
<protein>
    <submittedName>
        <fullName evidence="2">Uncharacterized protein</fullName>
    </submittedName>
</protein>
<keyword evidence="3" id="KW-1185">Reference proteome</keyword>
<comment type="caution">
    <text evidence="2">The sequence shown here is derived from an EMBL/GenBank/DDBJ whole genome shotgun (WGS) entry which is preliminary data.</text>
</comment>
<name>A0AAN8PAC3_PATCE</name>
<dbReference type="EMBL" id="JAZGQO010000013">
    <property type="protein sequence ID" value="KAK6171689.1"/>
    <property type="molecule type" value="Genomic_DNA"/>
</dbReference>
<feature type="region of interest" description="Disordered" evidence="1">
    <location>
        <begin position="143"/>
        <end position="178"/>
    </location>
</feature>
<feature type="compositionally biased region" description="Basic residues" evidence="1">
    <location>
        <begin position="115"/>
        <end position="125"/>
    </location>
</feature>
<feature type="compositionally biased region" description="Polar residues" evidence="1">
    <location>
        <begin position="68"/>
        <end position="89"/>
    </location>
</feature>
<feature type="region of interest" description="Disordered" evidence="1">
    <location>
        <begin position="1"/>
        <end position="125"/>
    </location>
</feature>
<feature type="compositionally biased region" description="Basic residues" evidence="1">
    <location>
        <begin position="144"/>
        <end position="158"/>
    </location>
</feature>
<evidence type="ECO:0000313" key="3">
    <source>
        <dbReference type="Proteomes" id="UP001347796"/>
    </source>
</evidence>
<reference evidence="2 3" key="1">
    <citation type="submission" date="2024-01" db="EMBL/GenBank/DDBJ databases">
        <title>The genome of the rayed Mediterranean limpet Patella caerulea (Linnaeus, 1758).</title>
        <authorList>
            <person name="Anh-Thu Weber A."/>
            <person name="Halstead-Nussloch G."/>
        </authorList>
    </citation>
    <scope>NUCLEOTIDE SEQUENCE [LARGE SCALE GENOMIC DNA]</scope>
    <source>
        <strain evidence="2">AATW-2023a</strain>
        <tissue evidence="2">Whole specimen</tissue>
    </source>
</reference>
<sequence>MAKSKSERMKEYRARKKEKLGDKWLKMERNRVRAYYTPTDLLSNEEQDKRRSKNRKAAQKFYKKQTSDKSIQPESLSNSEPTSVDENGVSSTTSESTMTVKFPFQCDTGSGNKYKGGKKRASRALKKSYRKIETLAGENETLKRKLKTTQKRLQRLKPKSSSPKTPKSKTDVLLRQSGINPQKVPEIRKRLVYVNEEVKHAIQHSSNAKESIHKVVSGKVINRCRLKSFMQKVTSLNRQKTLSSKDMRTPKKTKLKERSERLKADVITFLSRDDNSRILPGKNDAVKVGRNKEQKRVLNDYLHNLHIKYRAESNYKISLASFCRLRPKHITLVNFASRSICLCIKHQNFSFKLRTLKNLGLSTVTSPDSFVEIYKDEKGQNGRNAARNS</sequence>
<feature type="compositionally biased region" description="Basic and acidic residues" evidence="1">
    <location>
        <begin position="1"/>
        <end position="12"/>
    </location>
</feature>
<feature type="compositionally biased region" description="Low complexity" evidence="1">
    <location>
        <begin position="90"/>
        <end position="99"/>
    </location>
</feature>
<evidence type="ECO:0000256" key="1">
    <source>
        <dbReference type="SAM" id="MobiDB-lite"/>
    </source>
</evidence>